<organism evidence="1 2">
    <name type="scientific">Trifolium medium</name>
    <dbReference type="NCBI Taxonomy" id="97028"/>
    <lineage>
        <taxon>Eukaryota</taxon>
        <taxon>Viridiplantae</taxon>
        <taxon>Streptophyta</taxon>
        <taxon>Embryophyta</taxon>
        <taxon>Tracheophyta</taxon>
        <taxon>Spermatophyta</taxon>
        <taxon>Magnoliopsida</taxon>
        <taxon>eudicotyledons</taxon>
        <taxon>Gunneridae</taxon>
        <taxon>Pentapetalae</taxon>
        <taxon>rosids</taxon>
        <taxon>fabids</taxon>
        <taxon>Fabales</taxon>
        <taxon>Fabaceae</taxon>
        <taxon>Papilionoideae</taxon>
        <taxon>50 kb inversion clade</taxon>
        <taxon>NPAAA clade</taxon>
        <taxon>Hologalegina</taxon>
        <taxon>IRL clade</taxon>
        <taxon>Trifolieae</taxon>
        <taxon>Trifolium</taxon>
    </lineage>
</organism>
<name>A0A392V575_9FABA</name>
<comment type="caution">
    <text evidence="1">The sequence shown here is derived from an EMBL/GenBank/DDBJ whole genome shotgun (WGS) entry which is preliminary data.</text>
</comment>
<evidence type="ECO:0000313" key="2">
    <source>
        <dbReference type="Proteomes" id="UP000265520"/>
    </source>
</evidence>
<sequence length="43" mass="4489">SASSSLPLAVARSTTTQEQVRSLLLAGRLAQRSSTNKEGFVAV</sequence>
<accession>A0A392V575</accession>
<reference evidence="1 2" key="1">
    <citation type="journal article" date="2018" name="Front. Plant Sci.">
        <title>Red Clover (Trifolium pratense) and Zigzag Clover (T. medium) - A Picture of Genomic Similarities and Differences.</title>
        <authorList>
            <person name="Dluhosova J."/>
            <person name="Istvanek J."/>
            <person name="Nedelnik J."/>
            <person name="Repkova J."/>
        </authorList>
    </citation>
    <scope>NUCLEOTIDE SEQUENCE [LARGE SCALE GENOMIC DNA]</scope>
    <source>
        <strain evidence="2">cv. 10/8</strain>
        <tissue evidence="1">Leaf</tissue>
    </source>
</reference>
<keyword evidence="2" id="KW-1185">Reference proteome</keyword>
<dbReference type="AlphaFoldDB" id="A0A392V575"/>
<feature type="non-terminal residue" evidence="1">
    <location>
        <position position="1"/>
    </location>
</feature>
<proteinExistence type="predicted"/>
<dbReference type="Proteomes" id="UP000265520">
    <property type="component" value="Unassembled WGS sequence"/>
</dbReference>
<protein>
    <submittedName>
        <fullName evidence="1">Uncharacterized protein</fullName>
    </submittedName>
</protein>
<dbReference type="EMBL" id="LXQA011034570">
    <property type="protein sequence ID" value="MCI82085.1"/>
    <property type="molecule type" value="Genomic_DNA"/>
</dbReference>
<evidence type="ECO:0000313" key="1">
    <source>
        <dbReference type="EMBL" id="MCI82085.1"/>
    </source>
</evidence>